<evidence type="ECO:0000259" key="7">
    <source>
        <dbReference type="PROSITE" id="PS51085"/>
    </source>
</evidence>
<organism evidence="8 9">
    <name type="scientific">Planctobacterium marinum</name>
    <dbReference type="NCBI Taxonomy" id="1631968"/>
    <lineage>
        <taxon>Bacteria</taxon>
        <taxon>Pseudomonadati</taxon>
        <taxon>Pseudomonadota</taxon>
        <taxon>Gammaproteobacteria</taxon>
        <taxon>Alteromonadales</taxon>
        <taxon>Alteromonadaceae</taxon>
        <taxon>Planctobacterium</taxon>
    </lineage>
</organism>
<dbReference type="PANTHER" id="PTHR44379:SF2">
    <property type="entry name" value="BLR6218 PROTEIN"/>
    <property type="match status" value="1"/>
</dbReference>
<keyword evidence="3" id="KW-0560">Oxidoreductase</keyword>
<dbReference type="Gene3D" id="3.10.20.30">
    <property type="match status" value="1"/>
</dbReference>
<dbReference type="InterPro" id="IPR002888">
    <property type="entry name" value="2Fe-2S-bd"/>
</dbReference>
<dbReference type="Pfam" id="PF01799">
    <property type="entry name" value="Fer2_2"/>
    <property type="match status" value="1"/>
</dbReference>
<dbReference type="AlphaFoldDB" id="A0AA48HIK7"/>
<dbReference type="InterPro" id="IPR051452">
    <property type="entry name" value="Diverse_Oxidoreductases"/>
</dbReference>
<dbReference type="Pfam" id="PF00111">
    <property type="entry name" value="Fer2"/>
    <property type="match status" value="1"/>
</dbReference>
<dbReference type="Proteomes" id="UP001333710">
    <property type="component" value="Chromosome"/>
</dbReference>
<dbReference type="InterPro" id="IPR006058">
    <property type="entry name" value="2Fe2S_fd_BS"/>
</dbReference>
<keyword evidence="2" id="KW-0479">Metal-binding</keyword>
<dbReference type="PANTHER" id="PTHR44379">
    <property type="entry name" value="OXIDOREDUCTASE WITH IRON-SULFUR SUBUNIT"/>
    <property type="match status" value="1"/>
</dbReference>
<gene>
    <name evidence="8" type="ORF">MACH26_26070</name>
</gene>
<dbReference type="InterPro" id="IPR036884">
    <property type="entry name" value="2Fe-2S-bd_dom_sf"/>
</dbReference>
<accession>A0AA48HIK7</accession>
<reference evidence="8" key="1">
    <citation type="submission" date="2023-01" db="EMBL/GenBank/DDBJ databases">
        <title>Complete genome sequence of Planctobacterium marinum strain Dej080120_11.</title>
        <authorList>
            <person name="Ueki S."/>
            <person name="Maruyama F."/>
        </authorList>
    </citation>
    <scope>NUCLEOTIDE SEQUENCE</scope>
    <source>
        <strain evidence="8">Dej080120_11</strain>
    </source>
</reference>
<sequence>MSNFDAGEMMIAFELNGEKVTWEGDPNMPLLWYVRDELNLTGSKFGCGVAMCGACTMHLNGAPIRSCSTPIAAANGGSITTIEGLTSEASKAIQTAWQKLDVVQCGYCQSGQVMSATALLEKNKSPSNEDIDMAMQGNVCRCATYQRIRAAIHEAADSLAKEVS</sequence>
<dbReference type="SUPFAM" id="SSF47741">
    <property type="entry name" value="CO dehydrogenase ISP C-domain like"/>
    <property type="match status" value="1"/>
</dbReference>
<dbReference type="GO" id="GO:0016491">
    <property type="term" value="F:oxidoreductase activity"/>
    <property type="evidence" value="ECO:0007669"/>
    <property type="project" value="UniProtKB-KW"/>
</dbReference>
<evidence type="ECO:0000313" key="9">
    <source>
        <dbReference type="Proteomes" id="UP001333710"/>
    </source>
</evidence>
<keyword evidence="1" id="KW-0001">2Fe-2S</keyword>
<keyword evidence="5" id="KW-0411">Iron-sulfur</keyword>
<dbReference type="SUPFAM" id="SSF54292">
    <property type="entry name" value="2Fe-2S ferredoxin-like"/>
    <property type="match status" value="1"/>
</dbReference>
<protein>
    <submittedName>
        <fullName evidence="8">Oxidoreductase subunit alpha</fullName>
    </submittedName>
</protein>
<dbReference type="GO" id="GO:0051537">
    <property type="term" value="F:2 iron, 2 sulfur cluster binding"/>
    <property type="evidence" value="ECO:0007669"/>
    <property type="project" value="UniProtKB-KW"/>
</dbReference>
<dbReference type="InterPro" id="IPR036010">
    <property type="entry name" value="2Fe-2S_ferredoxin-like_sf"/>
</dbReference>
<dbReference type="InterPro" id="IPR001041">
    <property type="entry name" value="2Fe-2S_ferredoxin-type"/>
</dbReference>
<evidence type="ECO:0000313" key="8">
    <source>
        <dbReference type="EMBL" id="BDX07086.1"/>
    </source>
</evidence>
<dbReference type="GO" id="GO:0046872">
    <property type="term" value="F:metal ion binding"/>
    <property type="evidence" value="ECO:0007669"/>
    <property type="project" value="UniProtKB-KW"/>
</dbReference>
<proteinExistence type="predicted"/>
<dbReference type="EMBL" id="AP027272">
    <property type="protein sequence ID" value="BDX07086.1"/>
    <property type="molecule type" value="Genomic_DNA"/>
</dbReference>
<keyword evidence="6" id="KW-0830">Ubiquinone</keyword>
<evidence type="ECO:0000256" key="4">
    <source>
        <dbReference type="ARBA" id="ARBA00023004"/>
    </source>
</evidence>
<keyword evidence="4" id="KW-0408">Iron</keyword>
<dbReference type="KEGG" id="pmaw:MACH26_26070"/>
<evidence type="ECO:0000256" key="1">
    <source>
        <dbReference type="ARBA" id="ARBA00022714"/>
    </source>
</evidence>
<keyword evidence="9" id="KW-1185">Reference proteome</keyword>
<evidence type="ECO:0000256" key="5">
    <source>
        <dbReference type="ARBA" id="ARBA00023014"/>
    </source>
</evidence>
<evidence type="ECO:0000256" key="2">
    <source>
        <dbReference type="ARBA" id="ARBA00022723"/>
    </source>
</evidence>
<feature type="domain" description="2Fe-2S ferredoxin-type" evidence="7">
    <location>
        <begin position="9"/>
        <end position="85"/>
    </location>
</feature>
<dbReference type="PROSITE" id="PS51085">
    <property type="entry name" value="2FE2S_FER_2"/>
    <property type="match status" value="1"/>
</dbReference>
<evidence type="ECO:0000256" key="3">
    <source>
        <dbReference type="ARBA" id="ARBA00023002"/>
    </source>
</evidence>
<dbReference type="Gene3D" id="1.10.150.120">
    <property type="entry name" value="[2Fe-2S]-binding domain"/>
    <property type="match status" value="1"/>
</dbReference>
<dbReference type="InterPro" id="IPR012675">
    <property type="entry name" value="Beta-grasp_dom_sf"/>
</dbReference>
<evidence type="ECO:0000256" key="6">
    <source>
        <dbReference type="ARBA" id="ARBA00023075"/>
    </source>
</evidence>
<dbReference type="PROSITE" id="PS00197">
    <property type="entry name" value="2FE2S_FER_1"/>
    <property type="match status" value="1"/>
</dbReference>
<name>A0AA48HIK7_9ALTE</name>